<keyword evidence="6" id="KW-0175">Coiled coil</keyword>
<dbReference type="PROSITE" id="PS50048">
    <property type="entry name" value="ZN2_CY6_FUNGAL_2"/>
    <property type="match status" value="1"/>
</dbReference>
<accession>A0A067M8T3</accession>
<dbReference type="SUPFAM" id="SSF57701">
    <property type="entry name" value="Zn2/Cys6 DNA-binding domain"/>
    <property type="match status" value="1"/>
</dbReference>
<dbReference type="AlphaFoldDB" id="A0A067M8T3"/>
<evidence type="ECO:0000256" key="4">
    <source>
        <dbReference type="ARBA" id="ARBA00023163"/>
    </source>
</evidence>
<evidence type="ECO:0000259" key="7">
    <source>
        <dbReference type="PROSITE" id="PS50048"/>
    </source>
</evidence>
<dbReference type="CDD" id="cd00067">
    <property type="entry name" value="GAL4"/>
    <property type="match status" value="1"/>
</dbReference>
<dbReference type="Pfam" id="PF04082">
    <property type="entry name" value="Fungal_trans"/>
    <property type="match status" value="1"/>
</dbReference>
<feature type="domain" description="Zn(2)-C6 fungal-type" evidence="7">
    <location>
        <begin position="19"/>
        <end position="51"/>
    </location>
</feature>
<dbReference type="OrthoDB" id="2309723at2759"/>
<keyword evidence="2" id="KW-0479">Metal-binding</keyword>
<evidence type="ECO:0000313" key="9">
    <source>
        <dbReference type="Proteomes" id="UP000027195"/>
    </source>
</evidence>
<keyword evidence="3" id="KW-0805">Transcription regulation</keyword>
<comment type="subcellular location">
    <subcellularLocation>
        <location evidence="1">Nucleus</location>
    </subcellularLocation>
</comment>
<keyword evidence="5" id="KW-0539">Nucleus</keyword>
<dbReference type="EMBL" id="KL198053">
    <property type="protein sequence ID" value="KDQ11964.1"/>
    <property type="molecule type" value="Genomic_DNA"/>
</dbReference>
<dbReference type="InterPro" id="IPR001138">
    <property type="entry name" value="Zn2Cys6_DnaBD"/>
</dbReference>
<dbReference type="PANTHER" id="PTHR47338:SF29">
    <property type="entry name" value="ZN(2)-C6 FUNGAL-TYPE DOMAIN-CONTAINING PROTEIN"/>
    <property type="match status" value="1"/>
</dbReference>
<sequence>MSSRGPDAAMVMVLVRGSACDVCRKRKRRCDAKKPACTSCIKAKSPAQCKYAGLGTRKKSAGLLRNLEESVDELESRISFLAAESRESNSEAQTIICPASARPACIPPRVAPRIVHRSAVSSPMSDPYQDSWVHQQDIPSQIQEPLIQAFLKFRWHFGIQWNIPRFLASLKLPTTHPDAPHPAFLNAVLLHGAFFCSTSLKRYEHVFYRRMSRELALSLEKGDRLFDFIRASILAGCYLYGTSRLSEAYTRVSSTMNFAVACGFHEISSPSLDTRFYMIPPCVDAIELGDRISTFWILFKSDRAGSLLLGHPCTLADDEITTILPYPSSTYATGDYLYQPMETIASMYDPYATMASASVSHYEALRAKSTALLHRACVLAARAKGATVVGNTLRQEISRATMASIKFADSLPAFYAQDPEFEDSTTARSTLAPVYIATYATVIQILDILPDENPSYRPRQAQAARSAMSIVKELQDAPFGYIPLLLGWALTPVHAFMVRKEMRYKKSGDKKNATAVQDEIKVLISTMLRVRELFPKPGVIQIDVLEKNASALRLIELA</sequence>
<dbReference type="InParanoid" id="A0A067M8T3"/>
<dbReference type="PANTHER" id="PTHR47338">
    <property type="entry name" value="ZN(II)2CYS6 TRANSCRIPTION FACTOR (EUROFUNG)-RELATED"/>
    <property type="match status" value="1"/>
</dbReference>
<organism evidence="8 9">
    <name type="scientific">Botryobasidium botryosum (strain FD-172 SS1)</name>
    <dbReference type="NCBI Taxonomy" id="930990"/>
    <lineage>
        <taxon>Eukaryota</taxon>
        <taxon>Fungi</taxon>
        <taxon>Dikarya</taxon>
        <taxon>Basidiomycota</taxon>
        <taxon>Agaricomycotina</taxon>
        <taxon>Agaricomycetes</taxon>
        <taxon>Cantharellales</taxon>
        <taxon>Botryobasidiaceae</taxon>
        <taxon>Botryobasidium</taxon>
    </lineage>
</organism>
<dbReference type="InterPro" id="IPR036864">
    <property type="entry name" value="Zn2-C6_fun-type_DNA-bd_sf"/>
</dbReference>
<protein>
    <recommendedName>
        <fullName evidence="7">Zn(2)-C6 fungal-type domain-containing protein</fullName>
    </recommendedName>
</protein>
<evidence type="ECO:0000256" key="1">
    <source>
        <dbReference type="ARBA" id="ARBA00004123"/>
    </source>
</evidence>
<dbReference type="InterPro" id="IPR050815">
    <property type="entry name" value="TF_fung"/>
</dbReference>
<evidence type="ECO:0000256" key="2">
    <source>
        <dbReference type="ARBA" id="ARBA00022723"/>
    </source>
</evidence>
<dbReference type="GO" id="GO:0006351">
    <property type="term" value="P:DNA-templated transcription"/>
    <property type="evidence" value="ECO:0007669"/>
    <property type="project" value="InterPro"/>
</dbReference>
<dbReference type="Gene3D" id="4.10.240.10">
    <property type="entry name" value="Zn(2)-C6 fungal-type DNA-binding domain"/>
    <property type="match status" value="1"/>
</dbReference>
<dbReference type="Proteomes" id="UP000027195">
    <property type="component" value="Unassembled WGS sequence"/>
</dbReference>
<dbReference type="CDD" id="cd12148">
    <property type="entry name" value="fungal_TF_MHR"/>
    <property type="match status" value="1"/>
</dbReference>
<dbReference type="InterPro" id="IPR007219">
    <property type="entry name" value="XnlR_reg_dom"/>
</dbReference>
<dbReference type="GO" id="GO:0003677">
    <property type="term" value="F:DNA binding"/>
    <property type="evidence" value="ECO:0007669"/>
    <property type="project" value="InterPro"/>
</dbReference>
<evidence type="ECO:0000256" key="5">
    <source>
        <dbReference type="ARBA" id="ARBA00023242"/>
    </source>
</evidence>
<keyword evidence="4" id="KW-0804">Transcription</keyword>
<feature type="coiled-coil region" evidence="6">
    <location>
        <begin position="57"/>
        <end position="91"/>
    </location>
</feature>
<evidence type="ECO:0000256" key="6">
    <source>
        <dbReference type="SAM" id="Coils"/>
    </source>
</evidence>
<evidence type="ECO:0000313" key="8">
    <source>
        <dbReference type="EMBL" id="KDQ11964.1"/>
    </source>
</evidence>
<dbReference type="SMART" id="SM00066">
    <property type="entry name" value="GAL4"/>
    <property type="match status" value="1"/>
</dbReference>
<proteinExistence type="predicted"/>
<dbReference type="GO" id="GO:0000981">
    <property type="term" value="F:DNA-binding transcription factor activity, RNA polymerase II-specific"/>
    <property type="evidence" value="ECO:0007669"/>
    <property type="project" value="InterPro"/>
</dbReference>
<dbReference type="PROSITE" id="PS00463">
    <property type="entry name" value="ZN2_CY6_FUNGAL_1"/>
    <property type="match status" value="1"/>
</dbReference>
<dbReference type="Pfam" id="PF00172">
    <property type="entry name" value="Zn_clus"/>
    <property type="match status" value="1"/>
</dbReference>
<reference evidence="9" key="1">
    <citation type="journal article" date="2014" name="Proc. Natl. Acad. Sci. U.S.A.">
        <title>Extensive sampling of basidiomycete genomes demonstrates inadequacy of the white-rot/brown-rot paradigm for wood decay fungi.</title>
        <authorList>
            <person name="Riley R."/>
            <person name="Salamov A.A."/>
            <person name="Brown D.W."/>
            <person name="Nagy L.G."/>
            <person name="Floudas D."/>
            <person name="Held B.W."/>
            <person name="Levasseur A."/>
            <person name="Lombard V."/>
            <person name="Morin E."/>
            <person name="Otillar R."/>
            <person name="Lindquist E.A."/>
            <person name="Sun H."/>
            <person name="LaButti K.M."/>
            <person name="Schmutz J."/>
            <person name="Jabbour D."/>
            <person name="Luo H."/>
            <person name="Baker S.E."/>
            <person name="Pisabarro A.G."/>
            <person name="Walton J.D."/>
            <person name="Blanchette R.A."/>
            <person name="Henrissat B."/>
            <person name="Martin F."/>
            <person name="Cullen D."/>
            <person name="Hibbett D.S."/>
            <person name="Grigoriev I.V."/>
        </authorList>
    </citation>
    <scope>NUCLEOTIDE SEQUENCE [LARGE SCALE GENOMIC DNA]</scope>
    <source>
        <strain evidence="9">FD-172 SS1</strain>
    </source>
</reference>
<keyword evidence="9" id="KW-1185">Reference proteome</keyword>
<name>A0A067M8T3_BOTB1</name>
<dbReference type="HOGENOM" id="CLU_022337_0_0_1"/>
<evidence type="ECO:0000256" key="3">
    <source>
        <dbReference type="ARBA" id="ARBA00023015"/>
    </source>
</evidence>
<dbReference type="GO" id="GO:0005634">
    <property type="term" value="C:nucleus"/>
    <property type="evidence" value="ECO:0007669"/>
    <property type="project" value="UniProtKB-SubCell"/>
</dbReference>
<dbReference type="GO" id="GO:0008270">
    <property type="term" value="F:zinc ion binding"/>
    <property type="evidence" value="ECO:0007669"/>
    <property type="project" value="InterPro"/>
</dbReference>
<gene>
    <name evidence="8" type="ORF">BOTBODRAFT_34821</name>
</gene>